<feature type="region of interest" description="Disordered" evidence="10">
    <location>
        <begin position="762"/>
        <end position="814"/>
    </location>
</feature>
<dbReference type="InterPro" id="IPR036922">
    <property type="entry name" value="Rieske_2Fe-2S_sf"/>
</dbReference>
<dbReference type="SUPFAM" id="SSF50022">
    <property type="entry name" value="ISP domain"/>
    <property type="match status" value="1"/>
</dbReference>
<dbReference type="Gene3D" id="1.20.120.1750">
    <property type="match status" value="1"/>
</dbReference>
<dbReference type="PANTHER" id="PTHR42782">
    <property type="entry name" value="SI:CH73-314G15.3"/>
    <property type="match status" value="1"/>
</dbReference>
<evidence type="ECO:0000259" key="11">
    <source>
        <dbReference type="PROSITE" id="PS51296"/>
    </source>
</evidence>
<dbReference type="VEuPathDB" id="FungiDB:PABG_03578"/>
<dbReference type="InterPro" id="IPR017941">
    <property type="entry name" value="Rieske_2Fe-2S"/>
</dbReference>
<feature type="compositionally biased region" description="Acidic residues" evidence="10">
    <location>
        <begin position="794"/>
        <end position="808"/>
    </location>
</feature>
<keyword evidence="2" id="KW-0001">2Fe-2S</keyword>
<keyword evidence="7" id="KW-0862">Zinc</keyword>
<feature type="compositionally biased region" description="Low complexity" evidence="10">
    <location>
        <begin position="127"/>
        <end position="142"/>
    </location>
</feature>
<feature type="compositionally biased region" description="Low complexity" evidence="10">
    <location>
        <begin position="782"/>
        <end position="793"/>
    </location>
</feature>
<proteinExistence type="predicted"/>
<protein>
    <recommendedName>
        <fullName evidence="15">RING-type domain-containing protein</fullName>
    </recommendedName>
</protein>
<dbReference type="InterPro" id="IPR002867">
    <property type="entry name" value="IBR_dom"/>
</dbReference>
<dbReference type="PROSITE" id="PS00518">
    <property type="entry name" value="ZF_RING_1"/>
    <property type="match status" value="1"/>
</dbReference>
<dbReference type="PROSITE" id="PS51296">
    <property type="entry name" value="RIESKE"/>
    <property type="match status" value="1"/>
</dbReference>
<evidence type="ECO:0000256" key="2">
    <source>
        <dbReference type="ARBA" id="ARBA00022714"/>
    </source>
</evidence>
<feature type="compositionally biased region" description="Basic residues" evidence="10">
    <location>
        <begin position="763"/>
        <end position="776"/>
    </location>
</feature>
<dbReference type="SUPFAM" id="SSF57850">
    <property type="entry name" value="RING/U-box"/>
    <property type="match status" value="2"/>
</dbReference>
<evidence type="ECO:0000256" key="5">
    <source>
        <dbReference type="ARBA" id="ARBA00022771"/>
    </source>
</evidence>
<feature type="domain" description="Rieske" evidence="11">
    <location>
        <begin position="637"/>
        <end position="737"/>
    </location>
</feature>
<dbReference type="SUPFAM" id="SSF47240">
    <property type="entry name" value="Ferritin-like"/>
    <property type="match status" value="1"/>
</dbReference>
<dbReference type="EMBL" id="LZYO01000290">
    <property type="protein sequence ID" value="ODH20200.1"/>
    <property type="molecule type" value="Genomic_DNA"/>
</dbReference>
<evidence type="ECO:0000256" key="7">
    <source>
        <dbReference type="ARBA" id="ARBA00022833"/>
    </source>
</evidence>
<dbReference type="InterPro" id="IPR054716">
    <property type="entry name" value="Sol_Rieske_ferrdox_dom"/>
</dbReference>
<dbReference type="Pfam" id="PF04305">
    <property type="entry name" value="DUF455"/>
    <property type="match status" value="1"/>
</dbReference>
<keyword evidence="1" id="KW-0808">Transferase</keyword>
<dbReference type="VEuPathDB" id="FungiDB:PABG_03577"/>
<dbReference type="InterPro" id="IPR013083">
    <property type="entry name" value="Znf_RING/FYVE/PHD"/>
</dbReference>
<dbReference type="GO" id="GO:0016740">
    <property type="term" value="F:transferase activity"/>
    <property type="evidence" value="ECO:0007669"/>
    <property type="project" value="UniProtKB-KW"/>
</dbReference>
<keyword evidence="9" id="KW-0411">Iron-sulfur</keyword>
<comment type="caution">
    <text evidence="13">The sequence shown here is derived from an EMBL/GenBank/DDBJ whole genome shotgun (WGS) entry which is preliminary data.</text>
</comment>
<dbReference type="AlphaFoldDB" id="A0A1D2J964"/>
<dbReference type="Proteomes" id="UP000242814">
    <property type="component" value="Unassembled WGS sequence"/>
</dbReference>
<evidence type="ECO:0000256" key="6">
    <source>
        <dbReference type="ARBA" id="ARBA00022786"/>
    </source>
</evidence>
<accession>A0A1D2J964</accession>
<gene>
    <name evidence="13" type="ORF">ACO22_05946</name>
</gene>
<evidence type="ECO:0000256" key="8">
    <source>
        <dbReference type="ARBA" id="ARBA00023004"/>
    </source>
</evidence>
<dbReference type="InterPro" id="IPR044066">
    <property type="entry name" value="TRIAD_supradom"/>
</dbReference>
<dbReference type="CDD" id="cd20335">
    <property type="entry name" value="BRcat_RBR"/>
    <property type="match status" value="1"/>
</dbReference>
<evidence type="ECO:0000256" key="9">
    <source>
        <dbReference type="ARBA" id="ARBA00023014"/>
    </source>
</evidence>
<keyword evidence="4" id="KW-0677">Repeat</keyword>
<keyword evidence="6" id="KW-0833">Ubl conjugation pathway</keyword>
<dbReference type="Pfam" id="PF22543">
    <property type="entry name" value="Rieske_4"/>
    <property type="match status" value="1"/>
</dbReference>
<reference evidence="13 14" key="1">
    <citation type="submission" date="2016-06" db="EMBL/GenBank/DDBJ databases">
        <authorList>
            <person name="Kjaerup R.B."/>
            <person name="Dalgaard T.S."/>
            <person name="Juul-Madsen H.R."/>
        </authorList>
    </citation>
    <scope>NUCLEOTIDE SEQUENCE [LARGE SCALE GENOMIC DNA]</scope>
    <source>
        <strain evidence="13 14">Pb300</strain>
    </source>
</reference>
<dbReference type="InterPro" id="IPR009078">
    <property type="entry name" value="Ferritin-like_SF"/>
</dbReference>
<dbReference type="CDD" id="cd03467">
    <property type="entry name" value="Rieske"/>
    <property type="match status" value="1"/>
</dbReference>
<organism evidence="13 14">
    <name type="scientific">Paracoccidioides brasiliensis</name>
    <dbReference type="NCBI Taxonomy" id="121759"/>
    <lineage>
        <taxon>Eukaryota</taxon>
        <taxon>Fungi</taxon>
        <taxon>Dikarya</taxon>
        <taxon>Ascomycota</taxon>
        <taxon>Pezizomycotina</taxon>
        <taxon>Eurotiomycetes</taxon>
        <taxon>Eurotiomycetidae</taxon>
        <taxon>Onygenales</taxon>
        <taxon>Ajellomycetaceae</taxon>
        <taxon>Paracoccidioides</taxon>
    </lineage>
</organism>
<sequence>MSSRLERHHHHHSHHRSRHRDEGGENKHRRRRSHRVEFPERETDESVRDSRRNENFDSRTAKGHSYIDRSSSLSTPKLSNSTPVSPRESHNSTVGKGPVLLRNTTQRTVMAHWEKKYPSRRSRVSDPPQHSSHTTTKSSSPSRGRSNHQTTKIPSKAQKAPPVIAHLRSARTVAVKDKPENRPALVREGGKSPSVFGTFFRGPSPAKPAVEKKVTCLTCLSDDIPISKVAKLACSHRMCGDCLKRIFELSVKDPQHMPPKCCTSDHIPLKHVDKLFDQKFKMQWNKKYQEYTTKNRIYCPAKGCGEWIKPSNIHLNTRSGATGGRKYGKCSKCRTKVCALCNGKWHMDSDCPKDEDTRLFAEVAKEEGWQKCFNCKAVVELREGCNHMTCRCTAEFCMICGAKWKTCECPWFSNAAIEADRLNHIVMRRRQGHFPNHILWGNPMQFQRQMDMDMRRQQEVRDEHMARHLHRWQEMDEHMTRQLHLRRQQEVRDEQMARNLQGLFGRMHIAMPGPGGYVMNPNEQPRFYPVQMQMLPWQVYDEGFVAPFEETGHILLNHTPSPPPRDIRYEYYEGNIGERKVCSFGPDLSNIRLRTTPGPTGDIDWSLLLPNGINDVYAYADPMSIRLGTLSDITQARYVIHLSDGKRLVLFRLPCIEPSTTPKANETSDGWSYYAMEAECPHAGGPMAESQVDIEDSTYIVSCPWHAYDFNVETGESSVGIKTCTFPIDIQGEVVTLRYSVKENGDEDVALSKIEPVSEKVMLKKKKQQRRERKKKTMELPSTATTTSAAASELLEEEEEEKGDEGGGEDTKSVPRYLDEHATFCDWAVHILNTADPEHKIELTTHLFSLFTKNEASTSPLPLGRGVVAPPDQPPRQNNLAEVNPWETPKPGRGGTLKSRIAMLHSLANIELWAIDLAIDICVRFSTFRTNSEPQKELPRTFFHDFLKVAADEAKHFSLLRARLEQLGSRFGALPVHHGLWLSATETAHDIRARISIIALVHEARGLDVNPMTIQKFRNAGDMESVATLEIIHNDEITHVTTGHRWLCWICEQEGTDAVQVFRENVTRHFRGPLRGPFNVEDRKRAGMDKKWYEDGINHANNDVKVTS</sequence>
<evidence type="ECO:0000256" key="1">
    <source>
        <dbReference type="ARBA" id="ARBA00022679"/>
    </source>
</evidence>
<feature type="compositionally biased region" description="Basic and acidic residues" evidence="10">
    <location>
        <begin position="35"/>
        <end position="60"/>
    </location>
</feature>
<evidence type="ECO:0000313" key="14">
    <source>
        <dbReference type="Proteomes" id="UP000242814"/>
    </source>
</evidence>
<evidence type="ECO:0000313" key="13">
    <source>
        <dbReference type="EMBL" id="ODH20200.1"/>
    </source>
</evidence>
<dbReference type="VEuPathDB" id="FungiDB:PADG_00265"/>
<name>A0A1D2J964_PARBR</name>
<dbReference type="CDD" id="cd22584">
    <property type="entry name" value="Rcat_RBR_unk"/>
    <property type="match status" value="1"/>
</dbReference>
<evidence type="ECO:0000256" key="3">
    <source>
        <dbReference type="ARBA" id="ARBA00022723"/>
    </source>
</evidence>
<dbReference type="VEuPathDB" id="FungiDB:PADG_00264"/>
<keyword evidence="3" id="KW-0479">Metal-binding</keyword>
<feature type="region of interest" description="Disordered" evidence="10">
    <location>
        <begin position="1"/>
        <end position="161"/>
    </location>
</feature>
<dbReference type="PROSITE" id="PS51873">
    <property type="entry name" value="TRIAD"/>
    <property type="match status" value="1"/>
</dbReference>
<feature type="compositionally biased region" description="Low complexity" evidence="10">
    <location>
        <begin position="70"/>
        <end position="83"/>
    </location>
</feature>
<feature type="compositionally biased region" description="Polar residues" evidence="10">
    <location>
        <begin position="143"/>
        <end position="153"/>
    </location>
</feature>
<dbReference type="Pfam" id="PF01485">
    <property type="entry name" value="IBR"/>
    <property type="match status" value="2"/>
</dbReference>
<dbReference type="InterPro" id="IPR007402">
    <property type="entry name" value="DUF455"/>
</dbReference>
<evidence type="ECO:0000256" key="10">
    <source>
        <dbReference type="SAM" id="MobiDB-lite"/>
    </source>
</evidence>
<keyword evidence="5" id="KW-0863">Zinc-finger</keyword>
<dbReference type="GO" id="GO:0008270">
    <property type="term" value="F:zinc ion binding"/>
    <property type="evidence" value="ECO:0007669"/>
    <property type="project" value="UniProtKB-KW"/>
</dbReference>
<evidence type="ECO:0008006" key="15">
    <source>
        <dbReference type="Google" id="ProtNLM"/>
    </source>
</evidence>
<dbReference type="CDD" id="cd00657">
    <property type="entry name" value="Ferritin_like"/>
    <property type="match status" value="1"/>
</dbReference>
<dbReference type="Gene3D" id="2.102.10.10">
    <property type="entry name" value="Rieske [2Fe-2S] iron-sulphur domain"/>
    <property type="match status" value="1"/>
</dbReference>
<evidence type="ECO:0000259" key="12">
    <source>
        <dbReference type="PROSITE" id="PS51873"/>
    </source>
</evidence>
<feature type="compositionally biased region" description="Basic residues" evidence="10">
    <location>
        <begin position="1"/>
        <end position="18"/>
    </location>
</feature>
<dbReference type="PANTHER" id="PTHR42782:SF2">
    <property type="entry name" value="3-OXOACYL-[ACYL-CARRIER-PROTEIN] SYNTHASE-LIKE PROTEIN"/>
    <property type="match status" value="1"/>
</dbReference>
<dbReference type="InterPro" id="IPR017907">
    <property type="entry name" value="Znf_RING_CS"/>
</dbReference>
<dbReference type="Gene3D" id="3.30.40.10">
    <property type="entry name" value="Zinc/RING finger domain, C3HC4 (zinc finger)"/>
    <property type="match status" value="1"/>
</dbReference>
<dbReference type="GO" id="GO:0051537">
    <property type="term" value="F:2 iron, 2 sulfur cluster binding"/>
    <property type="evidence" value="ECO:0007669"/>
    <property type="project" value="UniProtKB-KW"/>
</dbReference>
<evidence type="ECO:0000256" key="4">
    <source>
        <dbReference type="ARBA" id="ARBA00022737"/>
    </source>
</evidence>
<keyword evidence="8" id="KW-0408">Iron</keyword>
<feature type="domain" description="RING-type" evidence="12">
    <location>
        <begin position="212"/>
        <end position="418"/>
    </location>
</feature>